<accession>A0ABT8KMF4</accession>
<dbReference type="EMBL" id="JAUJEA010000003">
    <property type="protein sequence ID" value="MDN5201907.1"/>
    <property type="molecule type" value="Genomic_DNA"/>
</dbReference>
<name>A0ABT8KMF4_9BACT</name>
<feature type="transmembrane region" description="Helical" evidence="1">
    <location>
        <begin position="67"/>
        <end position="84"/>
    </location>
</feature>
<evidence type="ECO:0000256" key="1">
    <source>
        <dbReference type="SAM" id="Phobius"/>
    </source>
</evidence>
<keyword evidence="1" id="KW-0812">Transmembrane</keyword>
<dbReference type="RefSeq" id="WP_346751931.1">
    <property type="nucleotide sequence ID" value="NZ_JAUJEA010000003.1"/>
</dbReference>
<evidence type="ECO:0000313" key="2">
    <source>
        <dbReference type="EMBL" id="MDN5201907.1"/>
    </source>
</evidence>
<feature type="transmembrane region" description="Helical" evidence="1">
    <location>
        <begin position="96"/>
        <end position="113"/>
    </location>
</feature>
<proteinExistence type="predicted"/>
<reference evidence="2" key="1">
    <citation type="submission" date="2023-06" db="EMBL/GenBank/DDBJ databases">
        <title>Genomic of Parafulvivirga corallium.</title>
        <authorList>
            <person name="Wang G."/>
        </authorList>
    </citation>
    <scope>NUCLEOTIDE SEQUENCE</scope>
    <source>
        <strain evidence="2">BMA10</strain>
    </source>
</reference>
<comment type="caution">
    <text evidence="2">The sequence shown here is derived from an EMBL/GenBank/DDBJ whole genome shotgun (WGS) entry which is preliminary data.</text>
</comment>
<gene>
    <name evidence="2" type="ORF">QQ008_11050</name>
</gene>
<dbReference type="Proteomes" id="UP001172082">
    <property type="component" value="Unassembled WGS sequence"/>
</dbReference>
<keyword evidence="3" id="KW-1185">Reference proteome</keyword>
<sequence>MKKRHILLKVSFVLLLIVAIFHTYFILIGGPPFPSTPDFIKMQELMRSVEFDTGGNVNRTMQNIMDGFNIVVSIFLFTLPLLNWTMLYEIRNNSAAVRKLTIINLAAIGAFSLTSFMLLAIGGTVIGGLICLLLVISLIKSI</sequence>
<feature type="transmembrane region" description="Helical" evidence="1">
    <location>
        <begin position="119"/>
        <end position="139"/>
    </location>
</feature>
<feature type="transmembrane region" description="Helical" evidence="1">
    <location>
        <begin position="7"/>
        <end position="27"/>
    </location>
</feature>
<keyword evidence="1" id="KW-1133">Transmembrane helix</keyword>
<keyword evidence="1" id="KW-0472">Membrane</keyword>
<dbReference type="InterPro" id="IPR058068">
    <property type="entry name" value="LIC_13387-like"/>
</dbReference>
<organism evidence="2 3">
    <name type="scientific">Splendidivirga corallicola</name>
    <dbReference type="NCBI Taxonomy" id="3051826"/>
    <lineage>
        <taxon>Bacteria</taxon>
        <taxon>Pseudomonadati</taxon>
        <taxon>Bacteroidota</taxon>
        <taxon>Cytophagia</taxon>
        <taxon>Cytophagales</taxon>
        <taxon>Splendidivirgaceae</taxon>
        <taxon>Splendidivirga</taxon>
    </lineage>
</organism>
<protein>
    <submittedName>
        <fullName evidence="2">Uncharacterized protein</fullName>
    </submittedName>
</protein>
<dbReference type="NCBIfam" id="NF047765">
    <property type="entry name" value="LIC_13387_fam"/>
    <property type="match status" value="1"/>
</dbReference>
<evidence type="ECO:0000313" key="3">
    <source>
        <dbReference type="Proteomes" id="UP001172082"/>
    </source>
</evidence>